<dbReference type="Pfam" id="PF06985">
    <property type="entry name" value="HET"/>
    <property type="match status" value="1"/>
</dbReference>
<dbReference type="EMBL" id="JAPCWZ010000006">
    <property type="protein sequence ID" value="KAK8859718.1"/>
    <property type="molecule type" value="Genomic_DNA"/>
</dbReference>
<proteinExistence type="predicted"/>
<name>A0ABR2I9Q6_9PEZI</name>
<feature type="domain" description="Heterokaryon incompatibility" evidence="2">
    <location>
        <begin position="285"/>
        <end position="425"/>
    </location>
</feature>
<accession>A0ABR2I9Q6</accession>
<feature type="region of interest" description="Disordered" evidence="1">
    <location>
        <begin position="38"/>
        <end position="77"/>
    </location>
</feature>
<evidence type="ECO:0000313" key="3">
    <source>
        <dbReference type="EMBL" id="KAK8859718.1"/>
    </source>
</evidence>
<reference evidence="3 4" key="1">
    <citation type="journal article" date="2024" name="IMA Fungus">
        <title>Apiospora arundinis, a panoply of carbohydrate-active enzymes and secondary metabolites.</title>
        <authorList>
            <person name="Sorensen T."/>
            <person name="Petersen C."/>
            <person name="Muurmann A.T."/>
            <person name="Christiansen J.V."/>
            <person name="Brundto M.L."/>
            <person name="Overgaard C.K."/>
            <person name="Boysen A.T."/>
            <person name="Wollenberg R.D."/>
            <person name="Larsen T.O."/>
            <person name="Sorensen J.L."/>
            <person name="Nielsen K.L."/>
            <person name="Sondergaard T.E."/>
        </authorList>
    </citation>
    <scope>NUCLEOTIDE SEQUENCE [LARGE SCALE GENOMIC DNA]</scope>
    <source>
        <strain evidence="3 4">AAU 773</strain>
    </source>
</reference>
<dbReference type="InterPro" id="IPR010730">
    <property type="entry name" value="HET"/>
</dbReference>
<organism evidence="3 4">
    <name type="scientific">Apiospora arundinis</name>
    <dbReference type="NCBI Taxonomy" id="335852"/>
    <lineage>
        <taxon>Eukaryota</taxon>
        <taxon>Fungi</taxon>
        <taxon>Dikarya</taxon>
        <taxon>Ascomycota</taxon>
        <taxon>Pezizomycotina</taxon>
        <taxon>Sordariomycetes</taxon>
        <taxon>Xylariomycetidae</taxon>
        <taxon>Amphisphaeriales</taxon>
        <taxon>Apiosporaceae</taxon>
        <taxon>Apiospora</taxon>
    </lineage>
</organism>
<dbReference type="PANTHER" id="PTHR33112:SF1">
    <property type="entry name" value="HETEROKARYON INCOMPATIBILITY DOMAIN-CONTAINING PROTEIN"/>
    <property type="match status" value="1"/>
</dbReference>
<dbReference type="PANTHER" id="PTHR33112">
    <property type="entry name" value="DOMAIN PROTEIN, PUTATIVE-RELATED"/>
    <property type="match status" value="1"/>
</dbReference>
<comment type="caution">
    <text evidence="3">The sequence shown here is derived from an EMBL/GenBank/DDBJ whole genome shotgun (WGS) entry which is preliminary data.</text>
</comment>
<sequence length="743" mass="84758">MKFSTDPNTFLEEVTVYCSNGREGAAYAEATDVLSIEGVPSDLEDDDSKTKEYPTRTLRKSKQSRQQELTTGKGDTKSFSEENVCDECLKLDLPGIFRECHAFRFIYSRPCIAKVGSRSRYAFKTACAVCQMLVASIVEPEEPNEVKEGGNVERYAIIATIYLDWAELDRMTGPRQESKDVCLALVPDTFGAETQTRCYLRTQDLNRHIQTLGGPVLLHNPMDPQPLSPQMVPPLFHLDTAKAWLNCCAEHHQSLCGSGTEPVCAIQLIDCTTHSIVRGEPGVLYVALSYVWAKTKSACGPIRTADGRKRLPEKLSSVVQDAIEVTKALGYRYLWIDKFCIDQDDAGLKHEQIQQMGTIYQNAELTIIAAAGMDETHGLPGVGGKARPCQQILRHQGVTVIWARRDPQSLIASSHWSTRGWTFQEAILSRRRLVFTEDQVYFECRNTHCFESIYYPLDPKIHRYLRPGMFGKNRRTPFGPRNTPKILLSEAFSRYLCNVEDYTHRNLSLDEDSLNAFIGVLEQFLQKWCSFRHVWGVAFPETFDTAKERAYLVHALTWRHDTRLRKPRRRNMFPSWSWVGWEGNVTYCVLWEGPRLLFTNALRDVRFADVAGCSNDDITNIGHDSPRSTSRVLLIEGYVMPIECVTYKLIRDSEYPDCHWEINGKAAELSWSKDSEPDIEVLDKLRDTTRWQCIHLGSVRESAFVMVVELCPGLRTWQRVGMFHVMAYAHRILKGELKTFEIT</sequence>
<evidence type="ECO:0000313" key="4">
    <source>
        <dbReference type="Proteomes" id="UP001390339"/>
    </source>
</evidence>
<protein>
    <submittedName>
        <fullName evidence="3">Vegetative incompatibility protein HET-E-1</fullName>
    </submittedName>
</protein>
<evidence type="ECO:0000259" key="2">
    <source>
        <dbReference type="Pfam" id="PF06985"/>
    </source>
</evidence>
<gene>
    <name evidence="3" type="ORF">PGQ11_010452</name>
</gene>
<dbReference type="Proteomes" id="UP001390339">
    <property type="component" value="Unassembled WGS sequence"/>
</dbReference>
<keyword evidence="4" id="KW-1185">Reference proteome</keyword>
<evidence type="ECO:0000256" key="1">
    <source>
        <dbReference type="SAM" id="MobiDB-lite"/>
    </source>
</evidence>